<gene>
    <name evidence="1" type="ORF">CFBP498_18690</name>
    <name evidence="2" type="ORF">R4K57_00075</name>
</gene>
<dbReference type="EMBL" id="JAWMQI010000001">
    <property type="protein sequence ID" value="MDV7246848.1"/>
    <property type="molecule type" value="Genomic_DNA"/>
</dbReference>
<evidence type="ECO:0000313" key="1">
    <source>
        <dbReference type="EMBL" id="CAD0325594.1"/>
    </source>
</evidence>
<dbReference type="Proteomes" id="UP001187425">
    <property type="component" value="Unassembled WGS sequence"/>
</dbReference>
<evidence type="ECO:0000313" key="2">
    <source>
        <dbReference type="EMBL" id="MDV7246848.1"/>
    </source>
</evidence>
<name>A0A6V7D2D8_9XANT</name>
<evidence type="ECO:0000313" key="4">
    <source>
        <dbReference type="Proteomes" id="UP001187425"/>
    </source>
</evidence>
<dbReference type="Proteomes" id="UP000515406">
    <property type="component" value="Chromosome"/>
</dbReference>
<evidence type="ECO:0000313" key="3">
    <source>
        <dbReference type="Proteomes" id="UP000515406"/>
    </source>
</evidence>
<reference evidence="1 3" key="1">
    <citation type="submission" date="2020-07" db="EMBL/GenBank/DDBJ databases">
        <authorList>
            <person name="Pothier F. J."/>
        </authorList>
    </citation>
    <scope>NUCLEOTIDE SEQUENCE [LARGE SCALE GENOMIC DNA]</scope>
    <source>
        <strain evidence="1 3">CFBP 498</strain>
    </source>
</reference>
<organism evidence="1 3">
    <name type="scientific">Xanthomonas hortorum pv. vitians</name>
    <dbReference type="NCBI Taxonomy" id="83224"/>
    <lineage>
        <taxon>Bacteria</taxon>
        <taxon>Pseudomonadati</taxon>
        <taxon>Pseudomonadota</taxon>
        <taxon>Gammaproteobacteria</taxon>
        <taxon>Lysobacterales</taxon>
        <taxon>Lysobacteraceae</taxon>
        <taxon>Xanthomonas</taxon>
    </lineage>
</organism>
<keyword evidence="3" id="KW-1185">Reference proteome</keyword>
<accession>A0A6V7D2D8</accession>
<dbReference type="EMBL" id="LR828257">
    <property type="protein sequence ID" value="CAD0325603.1"/>
    <property type="molecule type" value="Genomic_DNA"/>
</dbReference>
<sequence>MMGKIELADLTSAQQLCLQSAVRCGGLTKTGTEYAPRYHHEREVGRTYDTATVAQLMLRGLLMSSRTHSMHALATDAAMELLDYGSVAREISA</sequence>
<protein>
    <submittedName>
        <fullName evidence="1">Uncharacterized protein</fullName>
    </submittedName>
</protein>
<reference evidence="2 4" key="2">
    <citation type="submission" date="2023-10" db="EMBL/GenBank/DDBJ databases">
        <title>A new tool for lettuce pathogen research.</title>
        <authorList>
            <person name="Horton K.N."/>
            <person name="Cseke L.J."/>
            <person name="Badiwe M."/>
            <person name="Tesfaye D."/>
            <person name="Klein A."/>
            <person name="Su J."/>
            <person name="Potnis N."/>
            <person name="Gassmann W."/>
        </authorList>
    </citation>
    <scope>NUCLEOTIDE SEQUENCE [LARGE SCALE GENOMIC DNA]</scope>
    <source>
        <strain evidence="2 4">JSKH1901</strain>
    </source>
</reference>
<dbReference type="GeneID" id="55515439"/>
<dbReference type="AlphaFoldDB" id="A0A6V7D2D8"/>
<dbReference type="RefSeq" id="WP_074056807.1">
    <property type="nucleotide sequence ID" value="NZ_CP060399.1"/>
</dbReference>
<dbReference type="EMBL" id="LR828257">
    <property type="protein sequence ID" value="CAD0325594.1"/>
    <property type="molecule type" value="Genomic_DNA"/>
</dbReference>
<proteinExistence type="predicted"/>